<accession>A0AA39FFU4</accession>
<evidence type="ECO:0000256" key="3">
    <source>
        <dbReference type="ARBA" id="ARBA00022448"/>
    </source>
</evidence>
<evidence type="ECO:0000256" key="8">
    <source>
        <dbReference type="ARBA" id="ARBA00023136"/>
    </source>
</evidence>
<name>A0AA39FFU4_MICHY</name>
<comment type="caution">
    <text evidence="15">The sequence shown here is derived from an EMBL/GenBank/DDBJ whole genome shotgun (WGS) entry which is preliminary data.</text>
</comment>
<protein>
    <recommendedName>
        <fullName evidence="10">Mitochondrial thiamine pyrophosphate carrier</fullName>
    </recommendedName>
    <alternativeName>
        <fullName evidence="11">Solute carrier family 25 member 19</fullName>
    </alternativeName>
</protein>
<evidence type="ECO:0000256" key="7">
    <source>
        <dbReference type="ARBA" id="ARBA00023128"/>
    </source>
</evidence>
<dbReference type="GO" id="GO:0090422">
    <property type="term" value="F:thiamine pyrophosphate transmembrane transporter activity"/>
    <property type="evidence" value="ECO:0007669"/>
    <property type="project" value="UniProtKB-ARBA"/>
</dbReference>
<evidence type="ECO:0000313" key="16">
    <source>
        <dbReference type="Proteomes" id="UP001168972"/>
    </source>
</evidence>
<proteinExistence type="inferred from homology"/>
<dbReference type="SUPFAM" id="SSF103506">
    <property type="entry name" value="Mitochondrial carrier"/>
    <property type="match status" value="1"/>
</dbReference>
<evidence type="ECO:0000313" key="15">
    <source>
        <dbReference type="EMBL" id="KAK0168718.1"/>
    </source>
</evidence>
<comment type="function">
    <text evidence="9">Mitochondrial transporter mediating uptake of thiamine diphosphate into mitochondria. It is not clear if the antiporter activity is affected by the membrane potential or by the proton electrochemical gradient.</text>
</comment>
<feature type="repeat" description="Solcar" evidence="13">
    <location>
        <begin position="12"/>
        <end position="104"/>
    </location>
</feature>
<evidence type="ECO:0000256" key="1">
    <source>
        <dbReference type="ARBA" id="ARBA00004225"/>
    </source>
</evidence>
<evidence type="ECO:0000256" key="6">
    <source>
        <dbReference type="ARBA" id="ARBA00022989"/>
    </source>
</evidence>
<dbReference type="PANTHER" id="PTHR24089">
    <property type="entry name" value="SOLUTE CARRIER FAMILY 25"/>
    <property type="match status" value="1"/>
</dbReference>
<dbReference type="InterPro" id="IPR002067">
    <property type="entry name" value="MCP"/>
</dbReference>
<keyword evidence="16" id="KW-1185">Reference proteome</keyword>
<evidence type="ECO:0000256" key="2">
    <source>
        <dbReference type="ARBA" id="ARBA00006375"/>
    </source>
</evidence>
<dbReference type="AlphaFoldDB" id="A0AA39FFU4"/>
<keyword evidence="7" id="KW-0496">Mitochondrion</keyword>
<comment type="subcellular location">
    <subcellularLocation>
        <location evidence="1">Mitochondrion membrane</location>
        <topology evidence="1">Multi-pass membrane protein</topology>
    </subcellularLocation>
</comment>
<dbReference type="PROSITE" id="PS50920">
    <property type="entry name" value="SOLCAR"/>
    <property type="match status" value="3"/>
</dbReference>
<reference evidence="15" key="1">
    <citation type="journal article" date="2023" name="bioRxiv">
        <title>Scaffold-level genome assemblies of two parasitoid biocontrol wasps reveal the parthenogenesis mechanism and an associated novel virus.</title>
        <authorList>
            <person name="Inwood S."/>
            <person name="Skelly J."/>
            <person name="Guhlin J."/>
            <person name="Harrop T."/>
            <person name="Goldson S."/>
            <person name="Dearden P."/>
        </authorList>
    </citation>
    <scope>NUCLEOTIDE SEQUENCE</scope>
    <source>
        <strain evidence="15">Lincoln</strain>
        <tissue evidence="15">Whole body</tissue>
    </source>
</reference>
<dbReference type="PRINTS" id="PR00926">
    <property type="entry name" value="MITOCARRIER"/>
</dbReference>
<evidence type="ECO:0000256" key="10">
    <source>
        <dbReference type="ARBA" id="ARBA00040836"/>
    </source>
</evidence>
<sequence>MSTNSEIIEAKRPSSDYAIAGAVSGFLTRFICQPLDVIKIRFQLQVEPISHNHSSKYRSFLQATSTIVKEEGVSALWKGHVPAQILSISYGMIQFYCYNECMELLTRMERFNHWQHSAEFVAGASAGTIATIGSFPFDIARTRLVAQPSAHKIYNGFISFYVLILRTESVKSLFRGLSPTLLQVAPHTGLQFVFYNIFRDIYKSLSEEFEITATNSMVAGSLAGIFAKTAVYPFDLARKRMQIQGFEHGRQGFGKFFSCRGLIDCLIRTTKEEGILGLFKGLFPSQLKAASTSALHFTVYEQTLFLLRNIRL</sequence>
<feature type="repeat" description="Solcar" evidence="13">
    <location>
        <begin position="114"/>
        <end position="201"/>
    </location>
</feature>
<keyword evidence="5" id="KW-0677">Repeat</keyword>
<dbReference type="InterPro" id="IPR023395">
    <property type="entry name" value="MCP_dom_sf"/>
</dbReference>
<evidence type="ECO:0000256" key="9">
    <source>
        <dbReference type="ARBA" id="ARBA00037549"/>
    </source>
</evidence>
<keyword evidence="3 14" id="KW-0813">Transport</keyword>
<comment type="similarity">
    <text evidence="2 14">Belongs to the mitochondrial carrier (TC 2.A.29) family.</text>
</comment>
<keyword evidence="4 13" id="KW-0812">Transmembrane</keyword>
<evidence type="ECO:0000256" key="11">
    <source>
        <dbReference type="ARBA" id="ARBA00041879"/>
    </source>
</evidence>
<dbReference type="InterPro" id="IPR018108">
    <property type="entry name" value="MCP_transmembrane"/>
</dbReference>
<gene>
    <name evidence="15" type="ORF">PV327_002492</name>
</gene>
<dbReference type="Pfam" id="PF00153">
    <property type="entry name" value="Mito_carr"/>
    <property type="match status" value="3"/>
</dbReference>
<dbReference type="Gene3D" id="1.50.40.10">
    <property type="entry name" value="Mitochondrial carrier domain"/>
    <property type="match status" value="1"/>
</dbReference>
<dbReference type="Proteomes" id="UP001168972">
    <property type="component" value="Unassembled WGS sequence"/>
</dbReference>
<evidence type="ECO:0000256" key="5">
    <source>
        <dbReference type="ARBA" id="ARBA00022737"/>
    </source>
</evidence>
<keyword evidence="8 13" id="KW-0472">Membrane</keyword>
<evidence type="ECO:0000256" key="4">
    <source>
        <dbReference type="ARBA" id="ARBA00022692"/>
    </source>
</evidence>
<keyword evidence="6" id="KW-1133">Transmembrane helix</keyword>
<dbReference type="GO" id="GO:0031966">
    <property type="term" value="C:mitochondrial membrane"/>
    <property type="evidence" value="ECO:0007669"/>
    <property type="project" value="UniProtKB-SubCell"/>
</dbReference>
<comment type="catalytic activity">
    <reaction evidence="12">
        <text>thiamine phosphate(out) + thiamine diphosphate(in) = thiamine phosphate(in) + thiamine diphosphate(out)</text>
        <dbReference type="Rhea" id="RHEA:73383"/>
        <dbReference type="ChEBI" id="CHEBI:37575"/>
        <dbReference type="ChEBI" id="CHEBI:58937"/>
    </reaction>
</comment>
<evidence type="ECO:0000256" key="13">
    <source>
        <dbReference type="PROSITE-ProRule" id="PRU00282"/>
    </source>
</evidence>
<evidence type="ECO:0000256" key="12">
    <source>
        <dbReference type="ARBA" id="ARBA00050799"/>
    </source>
</evidence>
<feature type="repeat" description="Solcar" evidence="13">
    <location>
        <begin position="211"/>
        <end position="306"/>
    </location>
</feature>
<dbReference type="FunFam" id="1.50.40.10:FF:000011">
    <property type="entry name" value="Mitochondrial thiamine pyrophosphate carrier 1"/>
    <property type="match status" value="1"/>
</dbReference>
<evidence type="ECO:0000256" key="14">
    <source>
        <dbReference type="RuleBase" id="RU000488"/>
    </source>
</evidence>
<dbReference type="EMBL" id="JAQQBR010001831">
    <property type="protein sequence ID" value="KAK0168718.1"/>
    <property type="molecule type" value="Genomic_DNA"/>
</dbReference>
<reference evidence="15" key="2">
    <citation type="submission" date="2023-03" db="EMBL/GenBank/DDBJ databases">
        <authorList>
            <person name="Inwood S.N."/>
            <person name="Skelly J.G."/>
            <person name="Guhlin J."/>
            <person name="Harrop T.W.R."/>
            <person name="Goldson S.G."/>
            <person name="Dearden P.K."/>
        </authorList>
    </citation>
    <scope>NUCLEOTIDE SEQUENCE</scope>
    <source>
        <strain evidence="15">Lincoln</strain>
        <tissue evidence="15">Whole body</tissue>
    </source>
</reference>
<organism evidence="15 16">
    <name type="scientific">Microctonus hyperodae</name>
    <name type="common">Parasitoid wasp</name>
    <dbReference type="NCBI Taxonomy" id="165561"/>
    <lineage>
        <taxon>Eukaryota</taxon>
        <taxon>Metazoa</taxon>
        <taxon>Ecdysozoa</taxon>
        <taxon>Arthropoda</taxon>
        <taxon>Hexapoda</taxon>
        <taxon>Insecta</taxon>
        <taxon>Pterygota</taxon>
        <taxon>Neoptera</taxon>
        <taxon>Endopterygota</taxon>
        <taxon>Hymenoptera</taxon>
        <taxon>Apocrita</taxon>
        <taxon>Ichneumonoidea</taxon>
        <taxon>Braconidae</taxon>
        <taxon>Euphorinae</taxon>
        <taxon>Microctonus</taxon>
    </lineage>
</organism>